<dbReference type="InterPro" id="IPR016181">
    <property type="entry name" value="Acyl_CoA_acyltransferase"/>
</dbReference>
<dbReference type="Gene3D" id="3.40.630.30">
    <property type="match status" value="1"/>
</dbReference>
<dbReference type="EMBL" id="CP041730">
    <property type="protein sequence ID" value="QDQ25466.1"/>
    <property type="molecule type" value="Genomic_DNA"/>
</dbReference>
<dbReference type="PROSITE" id="PS51186">
    <property type="entry name" value="GNAT"/>
    <property type="match status" value="1"/>
</dbReference>
<evidence type="ECO:0000313" key="2">
    <source>
        <dbReference type="EMBL" id="QDQ25466.1"/>
    </source>
</evidence>
<organism evidence="2 3">
    <name type="scientific">Chitinimonas arctica</name>
    <dbReference type="NCBI Taxonomy" id="2594795"/>
    <lineage>
        <taxon>Bacteria</taxon>
        <taxon>Pseudomonadati</taxon>
        <taxon>Pseudomonadota</taxon>
        <taxon>Betaproteobacteria</taxon>
        <taxon>Neisseriales</taxon>
        <taxon>Chitinibacteraceae</taxon>
        <taxon>Chitinimonas</taxon>
    </lineage>
</organism>
<proteinExistence type="predicted"/>
<gene>
    <name evidence="2" type="ORF">FNU76_03330</name>
</gene>
<keyword evidence="2" id="KW-0808">Transferase</keyword>
<dbReference type="InterPro" id="IPR051531">
    <property type="entry name" value="N-acetyltransferase"/>
</dbReference>
<dbReference type="PANTHER" id="PTHR43792">
    <property type="entry name" value="GNAT FAMILY, PUTATIVE (AFU_ORTHOLOGUE AFUA_3G00765)-RELATED-RELATED"/>
    <property type="match status" value="1"/>
</dbReference>
<evidence type="ECO:0000313" key="3">
    <source>
        <dbReference type="Proteomes" id="UP000317550"/>
    </source>
</evidence>
<dbReference type="OrthoDB" id="9132139at2"/>
<dbReference type="GO" id="GO:0016747">
    <property type="term" value="F:acyltransferase activity, transferring groups other than amino-acyl groups"/>
    <property type="evidence" value="ECO:0007669"/>
    <property type="project" value="InterPro"/>
</dbReference>
<reference evidence="3" key="1">
    <citation type="submission" date="2019-07" db="EMBL/GenBank/DDBJ databases">
        <title>Chitinimonas sp. nov., isolated from Ny-Alesund, arctica soil.</title>
        <authorList>
            <person name="Xu Q."/>
            <person name="Peng F."/>
        </authorList>
    </citation>
    <scope>NUCLEOTIDE SEQUENCE [LARGE SCALE GENOMIC DNA]</scope>
    <source>
        <strain evidence="3">R3-44</strain>
    </source>
</reference>
<dbReference type="AlphaFoldDB" id="A0A516SBE2"/>
<protein>
    <submittedName>
        <fullName evidence="2">GNAT family N-acetyltransferase</fullName>
    </submittedName>
</protein>
<dbReference type="Proteomes" id="UP000317550">
    <property type="component" value="Chromosome"/>
</dbReference>
<dbReference type="InterPro" id="IPR000182">
    <property type="entry name" value="GNAT_dom"/>
</dbReference>
<accession>A0A516SBE2</accession>
<sequence>MPSFDQLTLTTPRLLLRPLRDADAPALFAIFSDPRVMRYWSTPPWPTLEEAHKLIARDVESMAAGKYVRFGMERLEDGQLLGNCTLFNLYEQCRRAEIGYGMSAAAWGKGYMHEALSAMLAYGFDEMALNRVEADIDPRNEASARSLERLGFKKEGHLRERWIVDGEVSDSGLYGLLRSEWKK</sequence>
<dbReference type="SUPFAM" id="SSF55729">
    <property type="entry name" value="Acyl-CoA N-acyltransferases (Nat)"/>
    <property type="match status" value="1"/>
</dbReference>
<name>A0A516SBE2_9NEIS</name>
<keyword evidence="3" id="KW-1185">Reference proteome</keyword>
<dbReference type="KEGG" id="cari:FNU76_03330"/>
<dbReference type="RefSeq" id="WP_143856391.1">
    <property type="nucleotide sequence ID" value="NZ_CP041730.1"/>
</dbReference>
<feature type="domain" description="N-acetyltransferase" evidence="1">
    <location>
        <begin position="14"/>
        <end position="180"/>
    </location>
</feature>
<evidence type="ECO:0000259" key="1">
    <source>
        <dbReference type="PROSITE" id="PS51186"/>
    </source>
</evidence>
<dbReference type="Pfam" id="PF13302">
    <property type="entry name" value="Acetyltransf_3"/>
    <property type="match status" value="1"/>
</dbReference>